<evidence type="ECO:0000259" key="11">
    <source>
        <dbReference type="PROSITE" id="PS50109"/>
    </source>
</evidence>
<evidence type="ECO:0000256" key="10">
    <source>
        <dbReference type="ARBA" id="ARBA00023136"/>
    </source>
</evidence>
<dbReference type="Gene3D" id="3.30.565.10">
    <property type="entry name" value="Histidine kinase-like ATPase, C-terminal domain"/>
    <property type="match status" value="1"/>
</dbReference>
<protein>
    <recommendedName>
        <fullName evidence="3">histidine kinase</fullName>
        <ecNumber evidence="3">2.7.13.3</ecNumber>
    </recommendedName>
</protein>
<feature type="domain" description="Histidine kinase" evidence="11">
    <location>
        <begin position="43"/>
        <end position="250"/>
    </location>
</feature>
<evidence type="ECO:0000256" key="9">
    <source>
        <dbReference type="ARBA" id="ARBA00023012"/>
    </source>
</evidence>
<evidence type="ECO:0000256" key="1">
    <source>
        <dbReference type="ARBA" id="ARBA00000085"/>
    </source>
</evidence>
<comment type="catalytic activity">
    <reaction evidence="1">
        <text>ATP + protein L-histidine = ADP + protein N-phospho-L-histidine.</text>
        <dbReference type="EC" id="2.7.13.3"/>
    </reaction>
</comment>
<dbReference type="InterPro" id="IPR036097">
    <property type="entry name" value="HisK_dim/P_sf"/>
</dbReference>
<dbReference type="GO" id="GO:0016036">
    <property type="term" value="P:cellular response to phosphate starvation"/>
    <property type="evidence" value="ECO:0007669"/>
    <property type="project" value="TreeGrafter"/>
</dbReference>
<dbReference type="Pfam" id="PF02518">
    <property type="entry name" value="HATPase_c"/>
    <property type="match status" value="1"/>
</dbReference>
<name>A0A9D2LR98_9FIRM</name>
<comment type="caution">
    <text evidence="12">The sequence shown here is derived from an EMBL/GenBank/DDBJ whole genome shotgun (WGS) entry which is preliminary data.</text>
</comment>
<keyword evidence="7 12" id="KW-0418">Kinase</keyword>
<evidence type="ECO:0000313" key="13">
    <source>
        <dbReference type="Proteomes" id="UP000823842"/>
    </source>
</evidence>
<dbReference type="GO" id="GO:0004721">
    <property type="term" value="F:phosphoprotein phosphatase activity"/>
    <property type="evidence" value="ECO:0007669"/>
    <property type="project" value="TreeGrafter"/>
</dbReference>
<evidence type="ECO:0000256" key="7">
    <source>
        <dbReference type="ARBA" id="ARBA00022777"/>
    </source>
</evidence>
<evidence type="ECO:0000256" key="4">
    <source>
        <dbReference type="ARBA" id="ARBA00022475"/>
    </source>
</evidence>
<keyword evidence="10" id="KW-0472">Membrane</keyword>
<dbReference type="AlphaFoldDB" id="A0A9D2LR98"/>
<dbReference type="EMBL" id="DWYZ01000085">
    <property type="protein sequence ID" value="HJB27967.1"/>
    <property type="molecule type" value="Genomic_DNA"/>
</dbReference>
<evidence type="ECO:0000256" key="3">
    <source>
        <dbReference type="ARBA" id="ARBA00012438"/>
    </source>
</evidence>
<dbReference type="InterPro" id="IPR005467">
    <property type="entry name" value="His_kinase_dom"/>
</dbReference>
<sequence length="257" mass="30111">MKPGPRLEDRLYWEILKRSNKSVMEKIHEVEDSQKEYKEYVEAWIHEVKTPITAARLICENRRDEGFRRVLTELDEIENEVEKILYFARMERVYQDYLIHPVNLRKVVLSAIQGEKRHFIQCGMEISLDMEDLIVSTDEKWVEFILKQIFSNSMKYKKGTEARMKIYVEKGENRKSLILEDNGLGIRAEDLSRIFDKGFTGENGRLKNSHATGMGLYLCQKLCEKLEIGISCQSEPGTGTRMILTFPDSDHNKLHPY</sequence>
<organism evidence="12 13">
    <name type="scientific">Candidatus Blautia faecavium</name>
    <dbReference type="NCBI Taxonomy" id="2838487"/>
    <lineage>
        <taxon>Bacteria</taxon>
        <taxon>Bacillati</taxon>
        <taxon>Bacillota</taxon>
        <taxon>Clostridia</taxon>
        <taxon>Lachnospirales</taxon>
        <taxon>Lachnospiraceae</taxon>
        <taxon>Blautia</taxon>
    </lineage>
</organism>
<dbReference type="InterPro" id="IPR036890">
    <property type="entry name" value="HATPase_C_sf"/>
</dbReference>
<dbReference type="PANTHER" id="PTHR45453">
    <property type="entry name" value="PHOSPHATE REGULON SENSOR PROTEIN PHOR"/>
    <property type="match status" value="1"/>
</dbReference>
<evidence type="ECO:0000256" key="6">
    <source>
        <dbReference type="ARBA" id="ARBA00022692"/>
    </source>
</evidence>
<dbReference type="InterPro" id="IPR050351">
    <property type="entry name" value="BphY/WalK/GraS-like"/>
</dbReference>
<dbReference type="SMART" id="SM00387">
    <property type="entry name" value="HATPase_c"/>
    <property type="match status" value="1"/>
</dbReference>
<dbReference type="GO" id="GO:0000155">
    <property type="term" value="F:phosphorelay sensor kinase activity"/>
    <property type="evidence" value="ECO:0007669"/>
    <property type="project" value="InterPro"/>
</dbReference>
<dbReference type="InterPro" id="IPR003594">
    <property type="entry name" value="HATPase_dom"/>
</dbReference>
<comment type="subcellular location">
    <subcellularLocation>
        <location evidence="2">Cell membrane</location>
        <topology evidence="2">Multi-pass membrane protein</topology>
    </subcellularLocation>
</comment>
<dbReference type="PANTHER" id="PTHR45453:SF2">
    <property type="entry name" value="HISTIDINE KINASE"/>
    <property type="match status" value="1"/>
</dbReference>
<keyword evidence="4" id="KW-1003">Cell membrane</keyword>
<dbReference type="GO" id="GO:0005886">
    <property type="term" value="C:plasma membrane"/>
    <property type="evidence" value="ECO:0007669"/>
    <property type="project" value="UniProtKB-SubCell"/>
</dbReference>
<dbReference type="PRINTS" id="PR00344">
    <property type="entry name" value="BCTRLSENSOR"/>
</dbReference>
<evidence type="ECO:0000256" key="5">
    <source>
        <dbReference type="ARBA" id="ARBA00022679"/>
    </source>
</evidence>
<reference evidence="12" key="2">
    <citation type="submission" date="2021-04" db="EMBL/GenBank/DDBJ databases">
        <authorList>
            <person name="Gilroy R."/>
        </authorList>
    </citation>
    <scope>NUCLEOTIDE SEQUENCE</scope>
    <source>
        <strain evidence="12">ChiSjej1B19-5720</strain>
    </source>
</reference>
<keyword evidence="5" id="KW-0808">Transferase</keyword>
<accession>A0A9D2LR98</accession>
<dbReference type="PROSITE" id="PS50109">
    <property type="entry name" value="HIS_KIN"/>
    <property type="match status" value="1"/>
</dbReference>
<reference evidence="12" key="1">
    <citation type="journal article" date="2021" name="PeerJ">
        <title>Extensive microbial diversity within the chicken gut microbiome revealed by metagenomics and culture.</title>
        <authorList>
            <person name="Gilroy R."/>
            <person name="Ravi A."/>
            <person name="Getino M."/>
            <person name="Pursley I."/>
            <person name="Horton D.L."/>
            <person name="Alikhan N.F."/>
            <person name="Baker D."/>
            <person name="Gharbi K."/>
            <person name="Hall N."/>
            <person name="Watson M."/>
            <person name="Adriaenssens E.M."/>
            <person name="Foster-Nyarko E."/>
            <person name="Jarju S."/>
            <person name="Secka A."/>
            <person name="Antonio M."/>
            <person name="Oren A."/>
            <person name="Chaudhuri R.R."/>
            <person name="La Ragione R."/>
            <person name="Hildebrand F."/>
            <person name="Pallen M.J."/>
        </authorList>
    </citation>
    <scope>NUCLEOTIDE SEQUENCE</scope>
    <source>
        <strain evidence="12">ChiSjej1B19-5720</strain>
    </source>
</reference>
<evidence type="ECO:0000256" key="2">
    <source>
        <dbReference type="ARBA" id="ARBA00004651"/>
    </source>
</evidence>
<dbReference type="InterPro" id="IPR004358">
    <property type="entry name" value="Sig_transdc_His_kin-like_C"/>
</dbReference>
<evidence type="ECO:0000313" key="12">
    <source>
        <dbReference type="EMBL" id="HJB27967.1"/>
    </source>
</evidence>
<proteinExistence type="predicted"/>
<dbReference type="EC" id="2.7.13.3" evidence="3"/>
<keyword evidence="9" id="KW-0902">Two-component regulatory system</keyword>
<keyword evidence="6" id="KW-0812">Transmembrane</keyword>
<evidence type="ECO:0000256" key="8">
    <source>
        <dbReference type="ARBA" id="ARBA00022989"/>
    </source>
</evidence>
<dbReference type="Proteomes" id="UP000823842">
    <property type="component" value="Unassembled WGS sequence"/>
</dbReference>
<keyword evidence="8" id="KW-1133">Transmembrane helix</keyword>
<gene>
    <name evidence="12" type="ORF">IAA06_04145</name>
</gene>
<dbReference type="SUPFAM" id="SSF47384">
    <property type="entry name" value="Homodimeric domain of signal transducing histidine kinase"/>
    <property type="match status" value="1"/>
</dbReference>
<dbReference type="SUPFAM" id="SSF55874">
    <property type="entry name" value="ATPase domain of HSP90 chaperone/DNA topoisomerase II/histidine kinase"/>
    <property type="match status" value="1"/>
</dbReference>